<comment type="caution">
    <text evidence="1">The sequence shown here is derived from an EMBL/GenBank/DDBJ whole genome shotgun (WGS) entry which is preliminary data.</text>
</comment>
<name>A0A8X6S009_TRICX</name>
<protein>
    <submittedName>
        <fullName evidence="1">Uncharacterized protein</fullName>
    </submittedName>
</protein>
<proteinExistence type="predicted"/>
<keyword evidence="2" id="KW-1185">Reference proteome</keyword>
<sequence length="180" mass="20196">MKAKDVKSQIYDRITLKCRKIEDLLAFPSSSRQEAVPTPDCWQSISIRYLNKISTLTSGEDDRFGVIDKVLVFGTEGAWFKSSYISDQAPSVPNTSTLSITPKRSSSLDVKVLILFRYRYTTLPLDLSTHSATSVYEAPLIFPPIVQVCKPSDIQFSQQTRNVGLETSVHANIQRLQGFC</sequence>
<evidence type="ECO:0000313" key="1">
    <source>
        <dbReference type="EMBL" id="GFY03881.1"/>
    </source>
</evidence>
<gene>
    <name evidence="1" type="ORF">TNCV_1196611</name>
</gene>
<dbReference type="AlphaFoldDB" id="A0A8X6S009"/>
<accession>A0A8X6S009</accession>
<dbReference type="EMBL" id="BMAU01021243">
    <property type="protein sequence ID" value="GFY03881.1"/>
    <property type="molecule type" value="Genomic_DNA"/>
</dbReference>
<reference evidence="1" key="1">
    <citation type="submission" date="2020-08" db="EMBL/GenBank/DDBJ databases">
        <title>Multicomponent nature underlies the extraordinary mechanical properties of spider dragline silk.</title>
        <authorList>
            <person name="Kono N."/>
            <person name="Nakamura H."/>
            <person name="Mori M."/>
            <person name="Yoshida Y."/>
            <person name="Ohtoshi R."/>
            <person name="Malay A.D."/>
            <person name="Moran D.A.P."/>
            <person name="Tomita M."/>
            <person name="Numata K."/>
            <person name="Arakawa K."/>
        </authorList>
    </citation>
    <scope>NUCLEOTIDE SEQUENCE</scope>
</reference>
<dbReference type="Proteomes" id="UP000887159">
    <property type="component" value="Unassembled WGS sequence"/>
</dbReference>
<evidence type="ECO:0000313" key="2">
    <source>
        <dbReference type="Proteomes" id="UP000887159"/>
    </source>
</evidence>
<organism evidence="1 2">
    <name type="scientific">Trichonephila clavipes</name>
    <name type="common">Golden silk orbweaver</name>
    <name type="synonym">Nephila clavipes</name>
    <dbReference type="NCBI Taxonomy" id="2585209"/>
    <lineage>
        <taxon>Eukaryota</taxon>
        <taxon>Metazoa</taxon>
        <taxon>Ecdysozoa</taxon>
        <taxon>Arthropoda</taxon>
        <taxon>Chelicerata</taxon>
        <taxon>Arachnida</taxon>
        <taxon>Araneae</taxon>
        <taxon>Araneomorphae</taxon>
        <taxon>Entelegynae</taxon>
        <taxon>Araneoidea</taxon>
        <taxon>Nephilidae</taxon>
        <taxon>Trichonephila</taxon>
    </lineage>
</organism>